<feature type="region of interest" description="Disordered" evidence="1">
    <location>
        <begin position="1"/>
        <end position="57"/>
    </location>
</feature>
<feature type="compositionally biased region" description="Low complexity" evidence="1">
    <location>
        <begin position="1"/>
        <end position="14"/>
    </location>
</feature>
<feature type="compositionally biased region" description="Polar residues" evidence="1">
    <location>
        <begin position="30"/>
        <end position="44"/>
    </location>
</feature>
<dbReference type="Proteomes" id="UP001160148">
    <property type="component" value="Unassembled WGS sequence"/>
</dbReference>
<evidence type="ECO:0000313" key="3">
    <source>
        <dbReference type="Proteomes" id="UP001160148"/>
    </source>
</evidence>
<feature type="compositionally biased region" description="Basic and acidic residues" evidence="1">
    <location>
        <begin position="15"/>
        <end position="28"/>
    </location>
</feature>
<comment type="caution">
    <text evidence="2">The sequence shown here is derived from an EMBL/GenBank/DDBJ whole genome shotgun (WGS) entry which is preliminary data.</text>
</comment>
<dbReference type="EMBL" id="CARXXK010001583">
    <property type="protein sequence ID" value="CAI6376816.1"/>
    <property type="molecule type" value="Genomic_DNA"/>
</dbReference>
<proteinExistence type="predicted"/>
<sequence length="98" mass="10989">MSNNSSSSDESTPDSIEKDPNFEPRYLKNLDNSSGNRSLRSQSKNIKDNPVSKNSIIKTTITEPIKTMAPTPVKLSFETAINMIPIFDGENPQKYIHF</sequence>
<keyword evidence="3" id="KW-1185">Reference proteome</keyword>
<organism evidence="2 3">
    <name type="scientific">Macrosiphum euphorbiae</name>
    <name type="common">potato aphid</name>
    <dbReference type="NCBI Taxonomy" id="13131"/>
    <lineage>
        <taxon>Eukaryota</taxon>
        <taxon>Metazoa</taxon>
        <taxon>Ecdysozoa</taxon>
        <taxon>Arthropoda</taxon>
        <taxon>Hexapoda</taxon>
        <taxon>Insecta</taxon>
        <taxon>Pterygota</taxon>
        <taxon>Neoptera</taxon>
        <taxon>Paraneoptera</taxon>
        <taxon>Hemiptera</taxon>
        <taxon>Sternorrhyncha</taxon>
        <taxon>Aphidomorpha</taxon>
        <taxon>Aphidoidea</taxon>
        <taxon>Aphididae</taxon>
        <taxon>Macrosiphini</taxon>
        <taxon>Macrosiphum</taxon>
    </lineage>
</organism>
<evidence type="ECO:0000256" key="1">
    <source>
        <dbReference type="SAM" id="MobiDB-lite"/>
    </source>
</evidence>
<evidence type="ECO:0000313" key="2">
    <source>
        <dbReference type="EMBL" id="CAI6376816.1"/>
    </source>
</evidence>
<gene>
    <name evidence="2" type="ORF">MEUPH1_LOCUS30151</name>
</gene>
<name>A0AAV0Y8P9_9HEMI</name>
<accession>A0AAV0Y8P9</accession>
<reference evidence="2 3" key="1">
    <citation type="submission" date="2023-01" db="EMBL/GenBank/DDBJ databases">
        <authorList>
            <person name="Whitehead M."/>
        </authorList>
    </citation>
    <scope>NUCLEOTIDE SEQUENCE [LARGE SCALE GENOMIC DNA]</scope>
</reference>
<protein>
    <submittedName>
        <fullName evidence="2">Uncharacterized protein</fullName>
    </submittedName>
</protein>
<dbReference type="AlphaFoldDB" id="A0AAV0Y8P9"/>